<sequence>MPDERFQEVLKALSKRLEHLLMREAHLGSASRISGAARLKPDELHGRLERLRDYIPIVCDLSLDSAQACFPVIDFKRLRRCLKPAPKALERKHFKGMHATTLEKKLRLLWGAFEGALEVFEAGMVTLGDTIEPDGMLHLLTPDELEALHSDNATATALAACLRAEAELRNCLQEVRSLVADHFGCLPNPGGGPYEKRRGALIAAHLIGMAVGLGLKPTRAKSSPCLSACDAAVDASFSQKALSDPIARAVREQIPQGYAGMEHIWIHTRTDQKMKSHMEVGHSLGVRAKGNSPKSAS</sequence>
<dbReference type="AlphaFoldDB" id="A0A2T6K106"/>
<reference evidence="1 2" key="1">
    <citation type="submission" date="2018-04" db="EMBL/GenBank/DDBJ databases">
        <title>Genomic Encyclopedia of Archaeal and Bacterial Type Strains, Phase II (KMG-II): from individual species to whole genera.</title>
        <authorList>
            <person name="Goeker M."/>
        </authorList>
    </citation>
    <scope>NUCLEOTIDE SEQUENCE [LARGE SCALE GENOMIC DNA]</scope>
    <source>
        <strain evidence="1 2">DSM 29955</strain>
    </source>
</reference>
<organism evidence="1 2">
    <name type="scientific">Yoonia sediminilitoris</name>
    <dbReference type="NCBI Taxonomy" id="1286148"/>
    <lineage>
        <taxon>Bacteria</taxon>
        <taxon>Pseudomonadati</taxon>
        <taxon>Pseudomonadota</taxon>
        <taxon>Alphaproteobacteria</taxon>
        <taxon>Rhodobacterales</taxon>
        <taxon>Paracoccaceae</taxon>
        <taxon>Yoonia</taxon>
    </lineage>
</organism>
<proteinExistence type="predicted"/>
<keyword evidence="2" id="KW-1185">Reference proteome</keyword>
<evidence type="ECO:0000313" key="1">
    <source>
        <dbReference type="EMBL" id="PUB08319.1"/>
    </source>
</evidence>
<comment type="caution">
    <text evidence="1">The sequence shown here is derived from an EMBL/GenBank/DDBJ whole genome shotgun (WGS) entry which is preliminary data.</text>
</comment>
<dbReference type="Proteomes" id="UP000244523">
    <property type="component" value="Unassembled WGS sequence"/>
</dbReference>
<accession>A0A2T6K106</accession>
<protein>
    <submittedName>
        <fullName evidence="1">Uncharacterized protein</fullName>
    </submittedName>
</protein>
<dbReference type="RefSeq" id="WP_108389347.1">
    <property type="nucleotide sequence ID" value="NZ_QBUD01000039.1"/>
</dbReference>
<dbReference type="EMBL" id="QBUD01000039">
    <property type="protein sequence ID" value="PUB08319.1"/>
    <property type="molecule type" value="Genomic_DNA"/>
</dbReference>
<gene>
    <name evidence="1" type="ORF">C8N45_1394</name>
</gene>
<name>A0A2T6K106_9RHOB</name>
<evidence type="ECO:0000313" key="2">
    <source>
        <dbReference type="Proteomes" id="UP000244523"/>
    </source>
</evidence>